<dbReference type="GO" id="GO:0005759">
    <property type="term" value="C:mitochondrial matrix"/>
    <property type="evidence" value="ECO:0007669"/>
    <property type="project" value="TreeGrafter"/>
</dbReference>
<feature type="domain" description="RAP" evidence="4">
    <location>
        <begin position="541"/>
        <end position="599"/>
    </location>
</feature>
<dbReference type="FunCoup" id="A0A2J7QU97">
    <property type="interactions" value="885"/>
</dbReference>
<protein>
    <recommendedName>
        <fullName evidence="4">RAP domain-containing protein</fullName>
    </recommendedName>
</protein>
<organism evidence="5 6">
    <name type="scientific">Cryptotermes secundus</name>
    <dbReference type="NCBI Taxonomy" id="105785"/>
    <lineage>
        <taxon>Eukaryota</taxon>
        <taxon>Metazoa</taxon>
        <taxon>Ecdysozoa</taxon>
        <taxon>Arthropoda</taxon>
        <taxon>Hexapoda</taxon>
        <taxon>Insecta</taxon>
        <taxon>Pterygota</taxon>
        <taxon>Neoptera</taxon>
        <taxon>Polyneoptera</taxon>
        <taxon>Dictyoptera</taxon>
        <taxon>Blattodea</taxon>
        <taxon>Blattoidea</taxon>
        <taxon>Termitoidae</taxon>
        <taxon>Kalotermitidae</taxon>
        <taxon>Cryptotermitinae</taxon>
        <taxon>Cryptotermes</taxon>
    </lineage>
</organism>
<dbReference type="PROSITE" id="PS51286">
    <property type="entry name" value="RAP"/>
    <property type="match status" value="1"/>
</dbReference>
<keyword evidence="6" id="KW-1185">Reference proteome</keyword>
<dbReference type="Pfam" id="PF08368">
    <property type="entry name" value="FAST_2"/>
    <property type="match status" value="1"/>
</dbReference>
<dbReference type="Pfam" id="PF06743">
    <property type="entry name" value="FAST_1"/>
    <property type="match status" value="1"/>
</dbReference>
<dbReference type="InterPro" id="IPR010622">
    <property type="entry name" value="FAST_Leu-rich"/>
</dbReference>
<evidence type="ECO:0000256" key="3">
    <source>
        <dbReference type="SAM" id="MobiDB-lite"/>
    </source>
</evidence>
<evidence type="ECO:0000256" key="2">
    <source>
        <dbReference type="ARBA" id="ARBA00023128"/>
    </source>
</evidence>
<dbReference type="GO" id="GO:0003723">
    <property type="term" value="F:RNA binding"/>
    <property type="evidence" value="ECO:0007669"/>
    <property type="project" value="TreeGrafter"/>
</dbReference>
<dbReference type="InterPro" id="IPR013584">
    <property type="entry name" value="RAP"/>
</dbReference>
<dbReference type="InterPro" id="IPR013579">
    <property type="entry name" value="FAST_2"/>
</dbReference>
<evidence type="ECO:0000256" key="1">
    <source>
        <dbReference type="ARBA" id="ARBA00004173"/>
    </source>
</evidence>
<dbReference type="GO" id="GO:0000963">
    <property type="term" value="P:mitochondrial RNA processing"/>
    <property type="evidence" value="ECO:0007669"/>
    <property type="project" value="TreeGrafter"/>
</dbReference>
<evidence type="ECO:0000313" key="6">
    <source>
        <dbReference type="Proteomes" id="UP000235965"/>
    </source>
</evidence>
<evidence type="ECO:0000259" key="4">
    <source>
        <dbReference type="PROSITE" id="PS51286"/>
    </source>
</evidence>
<dbReference type="InterPro" id="IPR050870">
    <property type="entry name" value="FAST_kinase"/>
</dbReference>
<evidence type="ECO:0000313" key="5">
    <source>
        <dbReference type="EMBL" id="PNF32162.1"/>
    </source>
</evidence>
<feature type="compositionally biased region" description="Polar residues" evidence="3">
    <location>
        <begin position="52"/>
        <end position="72"/>
    </location>
</feature>
<accession>A0A2J7QU97</accession>
<dbReference type="AlphaFoldDB" id="A0A2J7QU97"/>
<dbReference type="OrthoDB" id="6501018at2759"/>
<gene>
    <name evidence="5" type="ORF">B7P43_G00704</name>
</gene>
<dbReference type="SMART" id="SM00952">
    <property type="entry name" value="RAP"/>
    <property type="match status" value="1"/>
</dbReference>
<dbReference type="InParanoid" id="A0A2J7QU97"/>
<keyword evidence="2" id="KW-0496">Mitochondrion</keyword>
<feature type="region of interest" description="Disordered" evidence="3">
    <location>
        <begin position="32"/>
        <end position="76"/>
    </location>
</feature>
<comment type="subcellular location">
    <subcellularLocation>
        <location evidence="1">Mitochondrion</location>
    </subcellularLocation>
</comment>
<dbReference type="PANTHER" id="PTHR21228:SF69">
    <property type="entry name" value="GH07286P"/>
    <property type="match status" value="1"/>
</dbReference>
<sequence length="608" mass="66661">MIRYVSWNGWRVLFRISSQAQAASSSAAAAVGLHPSPCSESASKVPEPAADISSTVISPPENQTEETSTSDSKPVKRIKENKSSIVAAAFASLKSIEAPQKQSPSLDERIAAAGSVESLLSMAEAPQLSRRHALRIVSQLADWTTNGRAKLSDFEADTRFLKLCRLLGRWLPKSSQTFEKEASGIGDLAVVLGVTGDDEAAKLVAGVSLNQMIRIMTSLAQKQRRSTALLRSLAFNMARQTEKLNIKECADLLYAMATLNFPDDLLLEKTCDDLHECVAFNQKPAVIGSILTSLGLLRYKNTEVLDILAEWVADHVTICRPHDLTALFITLATVFHMPHNADRLFDIVLPQVTLQDVRSPSAWLDVVWSLVVLDCATPQQVASVLNPDFCDKLIVRTDKSQKINVASKLKLLNINAAAQLKIPGYKGPLLPSDSDIHSVPLVRSRDKQLLVASILDSFSNLLPSATYLRTNIDTGMGFLLDGECMLDSKCNPLPVTVEVMKSGSVDAQKKPGISVDRKYIETSNTLGSHETARTTVKGTRIGILAWDYRDMCRGIPEPNGVAVLSMKLLEKAGYKVLSIPYTKYNPREKLVRRVQYLDHQLKSVVRGS</sequence>
<dbReference type="PANTHER" id="PTHR21228">
    <property type="entry name" value="FAST LEU-RICH DOMAIN-CONTAINING"/>
    <property type="match status" value="1"/>
</dbReference>
<comment type="caution">
    <text evidence="5">The sequence shown here is derived from an EMBL/GenBank/DDBJ whole genome shotgun (WGS) entry which is preliminary data.</text>
</comment>
<dbReference type="GO" id="GO:0035770">
    <property type="term" value="C:ribonucleoprotein granule"/>
    <property type="evidence" value="ECO:0007669"/>
    <property type="project" value="TreeGrafter"/>
</dbReference>
<dbReference type="Proteomes" id="UP000235965">
    <property type="component" value="Unassembled WGS sequence"/>
</dbReference>
<dbReference type="GO" id="GO:0044528">
    <property type="term" value="P:regulation of mitochondrial mRNA stability"/>
    <property type="evidence" value="ECO:0007669"/>
    <property type="project" value="InterPro"/>
</dbReference>
<name>A0A2J7QU97_9NEOP</name>
<proteinExistence type="predicted"/>
<reference evidence="5 6" key="1">
    <citation type="submission" date="2017-12" db="EMBL/GenBank/DDBJ databases">
        <title>Hemimetabolous genomes reveal molecular basis of termite eusociality.</title>
        <authorList>
            <person name="Harrison M.C."/>
            <person name="Jongepier E."/>
            <person name="Robertson H.M."/>
            <person name="Arning N."/>
            <person name="Bitard-Feildel T."/>
            <person name="Chao H."/>
            <person name="Childers C.P."/>
            <person name="Dinh H."/>
            <person name="Doddapaneni H."/>
            <person name="Dugan S."/>
            <person name="Gowin J."/>
            <person name="Greiner C."/>
            <person name="Han Y."/>
            <person name="Hu H."/>
            <person name="Hughes D.S.T."/>
            <person name="Huylmans A.-K."/>
            <person name="Kemena C."/>
            <person name="Kremer L.P.M."/>
            <person name="Lee S.L."/>
            <person name="Lopez-Ezquerra A."/>
            <person name="Mallet L."/>
            <person name="Monroy-Kuhn J.M."/>
            <person name="Moser A."/>
            <person name="Murali S.C."/>
            <person name="Muzny D.M."/>
            <person name="Otani S."/>
            <person name="Piulachs M.-D."/>
            <person name="Poelchau M."/>
            <person name="Qu J."/>
            <person name="Schaub F."/>
            <person name="Wada-Katsumata A."/>
            <person name="Worley K.C."/>
            <person name="Xie Q."/>
            <person name="Ylla G."/>
            <person name="Poulsen M."/>
            <person name="Gibbs R.A."/>
            <person name="Schal C."/>
            <person name="Richards S."/>
            <person name="Belles X."/>
            <person name="Korb J."/>
            <person name="Bornberg-Bauer E."/>
        </authorList>
    </citation>
    <scope>NUCLEOTIDE SEQUENCE [LARGE SCALE GENOMIC DNA]</scope>
    <source>
        <tissue evidence="5">Whole body</tissue>
    </source>
</reference>
<dbReference type="EMBL" id="NEVH01011186">
    <property type="protein sequence ID" value="PNF32162.1"/>
    <property type="molecule type" value="Genomic_DNA"/>
</dbReference>
<dbReference type="STRING" id="105785.A0A2J7QU97"/>